<dbReference type="PROSITE" id="PS51880">
    <property type="entry name" value="TGS"/>
    <property type="match status" value="1"/>
</dbReference>
<dbReference type="AlphaFoldDB" id="A0A2T0VM41"/>
<dbReference type="GO" id="GO:0046872">
    <property type="term" value="F:metal ion binding"/>
    <property type="evidence" value="ECO:0007669"/>
    <property type="project" value="UniProtKB-KW"/>
</dbReference>
<dbReference type="GO" id="GO:0005524">
    <property type="term" value="F:ATP binding"/>
    <property type="evidence" value="ECO:0007669"/>
    <property type="project" value="UniProtKB-UniRule"/>
</dbReference>
<protein>
    <recommendedName>
        <fullName evidence="13">Threonine--tRNA ligase</fullName>
        <ecNumber evidence="13">6.1.1.3</ecNumber>
    </recommendedName>
    <alternativeName>
        <fullName evidence="13">Threonyl-tRNA synthetase</fullName>
        <shortName evidence="13">ThrRS</shortName>
    </alternativeName>
</protein>
<keyword evidence="4 13" id="KW-0436">Ligase</keyword>
<dbReference type="EC" id="6.1.1.3" evidence="13"/>
<dbReference type="CDD" id="cd00860">
    <property type="entry name" value="ThrRS_anticodon"/>
    <property type="match status" value="1"/>
</dbReference>
<dbReference type="FunFam" id="3.30.980.10:FF:000005">
    <property type="entry name" value="Threonyl-tRNA synthetase, mitochondrial"/>
    <property type="match status" value="1"/>
</dbReference>
<dbReference type="InterPro" id="IPR018163">
    <property type="entry name" value="Thr/Ala-tRNA-synth_IIc_edit"/>
</dbReference>
<feature type="binding site" evidence="13">
    <location>
        <position position="333"/>
    </location>
    <ligand>
        <name>Zn(2+)</name>
        <dbReference type="ChEBI" id="CHEBI:29105"/>
        <note>catalytic</note>
    </ligand>
</feature>
<dbReference type="SUPFAM" id="SSF55681">
    <property type="entry name" value="Class II aaRS and biotin synthetases"/>
    <property type="match status" value="1"/>
</dbReference>
<dbReference type="PANTHER" id="PTHR11451">
    <property type="entry name" value="THREONINE-TRNA LIGASE"/>
    <property type="match status" value="1"/>
</dbReference>
<keyword evidence="5 13" id="KW-0479">Metal-binding</keyword>
<dbReference type="Gene3D" id="3.30.980.10">
    <property type="entry name" value="Threonyl-trna Synthetase, Chain A, domain 2"/>
    <property type="match status" value="1"/>
</dbReference>
<comment type="subcellular location">
    <subcellularLocation>
        <location evidence="13">Cytoplasm</location>
    </subcellularLocation>
</comment>
<dbReference type="Gene3D" id="3.40.50.800">
    <property type="entry name" value="Anticodon-binding domain"/>
    <property type="match status" value="1"/>
</dbReference>
<evidence type="ECO:0000256" key="5">
    <source>
        <dbReference type="ARBA" id="ARBA00022723"/>
    </source>
</evidence>
<comment type="cofactor">
    <cofactor evidence="13">
        <name>Zn(2+)</name>
        <dbReference type="ChEBI" id="CHEBI:29105"/>
    </cofactor>
    <text evidence="13">Binds 1 zinc ion per subunit.</text>
</comment>
<dbReference type="GO" id="GO:0004829">
    <property type="term" value="F:threonine-tRNA ligase activity"/>
    <property type="evidence" value="ECO:0007669"/>
    <property type="project" value="UniProtKB-UniRule"/>
</dbReference>
<dbReference type="Gene3D" id="3.30.930.10">
    <property type="entry name" value="Bira Bifunctional Protein, Domain 2"/>
    <property type="match status" value="1"/>
</dbReference>
<dbReference type="Pfam" id="PF07973">
    <property type="entry name" value="tRNA_SAD"/>
    <property type="match status" value="1"/>
</dbReference>
<keyword evidence="10 13" id="KW-0648">Protein biosynthesis</keyword>
<evidence type="ECO:0000259" key="14">
    <source>
        <dbReference type="PROSITE" id="PS50862"/>
    </source>
</evidence>
<dbReference type="InterPro" id="IPR036621">
    <property type="entry name" value="Anticodon-bd_dom_sf"/>
</dbReference>
<evidence type="ECO:0000256" key="4">
    <source>
        <dbReference type="ARBA" id="ARBA00022598"/>
    </source>
</evidence>
<dbReference type="Gene3D" id="3.10.20.30">
    <property type="match status" value="1"/>
</dbReference>
<evidence type="ECO:0000256" key="13">
    <source>
        <dbReference type="HAMAP-Rule" id="MF_00184"/>
    </source>
</evidence>
<dbReference type="InterPro" id="IPR033728">
    <property type="entry name" value="ThrRS_core"/>
</dbReference>
<dbReference type="Pfam" id="PF02824">
    <property type="entry name" value="TGS"/>
    <property type="match status" value="1"/>
</dbReference>
<dbReference type="PROSITE" id="PS50862">
    <property type="entry name" value="AA_TRNA_LIGASE_II"/>
    <property type="match status" value="1"/>
</dbReference>
<dbReference type="FunFam" id="3.30.54.20:FF:000002">
    <property type="entry name" value="Threonine--tRNA ligase"/>
    <property type="match status" value="1"/>
</dbReference>
<evidence type="ECO:0000256" key="12">
    <source>
        <dbReference type="ARBA" id="ARBA00049515"/>
    </source>
</evidence>
<feature type="domain" description="Aminoacyl-transfer RNA synthetases class-II family profile" evidence="14">
    <location>
        <begin position="242"/>
        <end position="534"/>
    </location>
</feature>
<dbReference type="GO" id="GO:0000049">
    <property type="term" value="F:tRNA binding"/>
    <property type="evidence" value="ECO:0007669"/>
    <property type="project" value="UniProtKB-KW"/>
</dbReference>
<evidence type="ECO:0000313" key="16">
    <source>
        <dbReference type="EMBL" id="PRY71334.1"/>
    </source>
</evidence>
<reference evidence="16 17" key="1">
    <citation type="submission" date="2018-03" db="EMBL/GenBank/DDBJ databases">
        <title>Comparative analysis of microorganisms from saline springs in Andes Mountain Range, Colombia.</title>
        <authorList>
            <person name="Rubin E."/>
        </authorList>
    </citation>
    <scope>NUCLEOTIDE SEQUENCE [LARGE SCALE GENOMIC DNA]</scope>
    <source>
        <strain evidence="16 17">USBA 854</strain>
    </source>
</reference>
<comment type="similarity">
    <text evidence="1 13">Belongs to the class-II aminoacyl-tRNA synthetase family.</text>
</comment>
<dbReference type="Pfam" id="PF03129">
    <property type="entry name" value="HGTP_anticodon"/>
    <property type="match status" value="1"/>
</dbReference>
<accession>A0A2T0VM41</accession>
<dbReference type="CDD" id="cd01667">
    <property type="entry name" value="TGS_ThrRS"/>
    <property type="match status" value="1"/>
</dbReference>
<feature type="domain" description="TGS" evidence="15">
    <location>
        <begin position="1"/>
        <end position="61"/>
    </location>
</feature>
<keyword evidence="17" id="KW-1185">Reference proteome</keyword>
<keyword evidence="8 13" id="KW-0067">ATP-binding</keyword>
<keyword evidence="9 13" id="KW-0694">RNA-binding</keyword>
<evidence type="ECO:0000259" key="15">
    <source>
        <dbReference type="PROSITE" id="PS51880"/>
    </source>
</evidence>
<evidence type="ECO:0000256" key="1">
    <source>
        <dbReference type="ARBA" id="ARBA00008226"/>
    </source>
</evidence>
<dbReference type="InterPro" id="IPR012947">
    <property type="entry name" value="tRNA_SAD"/>
</dbReference>
<dbReference type="FunFam" id="3.40.50.800:FF:000001">
    <property type="entry name" value="Threonine--tRNA ligase"/>
    <property type="match status" value="1"/>
</dbReference>
<dbReference type="FunFam" id="3.10.20.30:FF:000005">
    <property type="entry name" value="Threonine--tRNA ligase"/>
    <property type="match status" value="1"/>
</dbReference>
<dbReference type="RefSeq" id="WP_106230967.1">
    <property type="nucleotide sequence ID" value="NZ_PVTM01000008.1"/>
</dbReference>
<evidence type="ECO:0000313" key="17">
    <source>
        <dbReference type="Proteomes" id="UP000239896"/>
    </source>
</evidence>
<comment type="catalytic activity">
    <reaction evidence="12 13">
        <text>tRNA(Thr) + L-threonine + ATP = L-threonyl-tRNA(Thr) + AMP + diphosphate + H(+)</text>
        <dbReference type="Rhea" id="RHEA:24624"/>
        <dbReference type="Rhea" id="RHEA-COMP:9670"/>
        <dbReference type="Rhea" id="RHEA-COMP:9704"/>
        <dbReference type="ChEBI" id="CHEBI:15378"/>
        <dbReference type="ChEBI" id="CHEBI:30616"/>
        <dbReference type="ChEBI" id="CHEBI:33019"/>
        <dbReference type="ChEBI" id="CHEBI:57926"/>
        <dbReference type="ChEBI" id="CHEBI:78442"/>
        <dbReference type="ChEBI" id="CHEBI:78534"/>
        <dbReference type="ChEBI" id="CHEBI:456215"/>
        <dbReference type="EC" id="6.1.1.3"/>
    </reaction>
</comment>
<dbReference type="GO" id="GO:0005829">
    <property type="term" value="C:cytosol"/>
    <property type="evidence" value="ECO:0007669"/>
    <property type="project" value="TreeGrafter"/>
</dbReference>
<dbReference type="InterPro" id="IPR045864">
    <property type="entry name" value="aa-tRNA-synth_II/BPL/LPL"/>
</dbReference>
<comment type="caution">
    <text evidence="13">Lacks conserved residue(s) required for the propagation of feature annotation.</text>
</comment>
<dbReference type="InterPro" id="IPR002314">
    <property type="entry name" value="aa-tRNA-synt_IIb"/>
</dbReference>
<keyword evidence="7 13" id="KW-0862">Zinc</keyword>
<evidence type="ECO:0000256" key="6">
    <source>
        <dbReference type="ARBA" id="ARBA00022741"/>
    </source>
</evidence>
<gene>
    <name evidence="13" type="primary">thrS</name>
    <name evidence="16" type="ORF">BCL64_10894</name>
</gene>
<dbReference type="FunFam" id="3.30.930.10:FF:000002">
    <property type="entry name" value="Threonine--tRNA ligase"/>
    <property type="match status" value="1"/>
</dbReference>
<evidence type="ECO:0000256" key="11">
    <source>
        <dbReference type="ARBA" id="ARBA00023146"/>
    </source>
</evidence>
<dbReference type="SUPFAM" id="SSF52954">
    <property type="entry name" value="Class II aaRS ABD-related"/>
    <property type="match status" value="1"/>
</dbReference>
<dbReference type="InterPro" id="IPR012675">
    <property type="entry name" value="Beta-grasp_dom_sf"/>
</dbReference>
<dbReference type="NCBIfam" id="TIGR00418">
    <property type="entry name" value="thrS"/>
    <property type="match status" value="1"/>
</dbReference>
<dbReference type="SUPFAM" id="SSF81271">
    <property type="entry name" value="TGS-like"/>
    <property type="match status" value="1"/>
</dbReference>
<dbReference type="InterPro" id="IPR006195">
    <property type="entry name" value="aa-tRNA-synth_II"/>
</dbReference>
<dbReference type="EMBL" id="PVTM01000008">
    <property type="protein sequence ID" value="PRY71334.1"/>
    <property type="molecule type" value="Genomic_DNA"/>
</dbReference>
<dbReference type="GO" id="GO:0006435">
    <property type="term" value="P:threonyl-tRNA aminoacylation"/>
    <property type="evidence" value="ECO:0007669"/>
    <property type="project" value="UniProtKB-UniRule"/>
</dbReference>
<dbReference type="InterPro" id="IPR002320">
    <property type="entry name" value="Thr-tRNA-ligase_IIa"/>
</dbReference>
<feature type="binding site" evidence="13">
    <location>
        <position position="511"/>
    </location>
    <ligand>
        <name>Zn(2+)</name>
        <dbReference type="ChEBI" id="CHEBI:29105"/>
        <note>catalytic</note>
    </ligand>
</feature>
<evidence type="ECO:0000256" key="7">
    <source>
        <dbReference type="ARBA" id="ARBA00022833"/>
    </source>
</evidence>
<dbReference type="InterPro" id="IPR012676">
    <property type="entry name" value="TGS-like"/>
</dbReference>
<dbReference type="SUPFAM" id="SSF55186">
    <property type="entry name" value="ThrRS/AlaRS common domain"/>
    <property type="match status" value="1"/>
</dbReference>
<dbReference type="PRINTS" id="PR01047">
    <property type="entry name" value="TRNASYNTHTHR"/>
</dbReference>
<evidence type="ECO:0000256" key="2">
    <source>
        <dbReference type="ARBA" id="ARBA00022490"/>
    </source>
</evidence>
<keyword evidence="2 13" id="KW-0963">Cytoplasm</keyword>
<keyword evidence="3 13" id="KW-0820">tRNA-binding</keyword>
<keyword evidence="11 13" id="KW-0030">Aminoacyl-tRNA synthetase</keyword>
<evidence type="ECO:0000256" key="9">
    <source>
        <dbReference type="ARBA" id="ARBA00022884"/>
    </source>
</evidence>
<proteinExistence type="inferred from homology"/>
<evidence type="ECO:0000256" key="10">
    <source>
        <dbReference type="ARBA" id="ARBA00022917"/>
    </source>
</evidence>
<dbReference type="InterPro" id="IPR047246">
    <property type="entry name" value="ThrRS_anticodon"/>
</dbReference>
<dbReference type="InterPro" id="IPR004154">
    <property type="entry name" value="Anticodon-bd"/>
</dbReference>
<dbReference type="CDD" id="cd00771">
    <property type="entry name" value="ThrRS_core"/>
    <property type="match status" value="1"/>
</dbReference>
<evidence type="ECO:0000256" key="3">
    <source>
        <dbReference type="ARBA" id="ARBA00022555"/>
    </source>
</evidence>
<organism evidence="16 17">
    <name type="scientific">Halomonas ventosae</name>
    <dbReference type="NCBI Taxonomy" id="229007"/>
    <lineage>
        <taxon>Bacteria</taxon>
        <taxon>Pseudomonadati</taxon>
        <taxon>Pseudomonadota</taxon>
        <taxon>Gammaproteobacteria</taxon>
        <taxon>Oceanospirillales</taxon>
        <taxon>Halomonadaceae</taxon>
        <taxon>Halomonas</taxon>
    </lineage>
</organism>
<sequence length="633" mass="72002">MPIVTLPDGSQRPFDAPLTVMQLAESIGPGLAKACVAGKIDGVQVDAADVIDRDAEVAILTARDPEGLEVIRHSCAHLIGHAVKQLYPEARMAIGPVIEDGFYYDVDFGRSVTPDDLEAIEARMKALIDHEYDVVREYVDRDQAMLTFLHREEPYKQEIVRGIPEGETIRLYHHEEYVDMCRGPHVPNTRHLKAFKLTKLAGAYWRGNAENPMLTRIYGTAWPDKKQLKAYLKRLEEAEKRDHRKLAKRMDLFHLQEEAPGMVFWHPNGWTIYQALEQYMRRVQVENGYQEIKTPQIVDLSLWKASGHWGHYSEMMFTTESEKRDYAVKPMNCPCHVQVFNQGLKSYRDLPLRLAEFGSCHRNEPSGALHGLMRVRGFTQDDAHIFCTEGQIQSEAEAFIALTMKVYRELGFDDVELKLSTRPDDDFLGEPELWDRAEAGLEAALDATGLDWELQPGEGAFYGPKIEFSLRDCLNRVWQCGTLQLDFNLPGRLGAQFVDEDGVRKTPVMLHRAILGSFERFLGILIEHYAGAMPLWLAPQQVVVMTITDAQRDHAMSVMARLQKVGLRVKSDLRNEKIGFKIREHTLQKVPYLLVVGDKEVESDSVAVRTRSGENLGTMGVDAFIDRVRAERQ</sequence>
<dbReference type="InterPro" id="IPR004095">
    <property type="entry name" value="TGS"/>
</dbReference>
<keyword evidence="6 13" id="KW-0547">Nucleotide-binding</keyword>
<dbReference type="HAMAP" id="MF_00184">
    <property type="entry name" value="Thr_tRNA_synth"/>
    <property type="match status" value="1"/>
</dbReference>
<dbReference type="PANTHER" id="PTHR11451:SF44">
    <property type="entry name" value="THREONINE--TRNA LIGASE, CHLOROPLASTIC_MITOCHONDRIAL 2"/>
    <property type="match status" value="1"/>
</dbReference>
<dbReference type="Gene3D" id="3.30.54.20">
    <property type="match status" value="1"/>
</dbReference>
<dbReference type="Proteomes" id="UP000239896">
    <property type="component" value="Unassembled WGS sequence"/>
</dbReference>
<comment type="caution">
    <text evidence="16">The sequence shown here is derived from an EMBL/GenBank/DDBJ whole genome shotgun (WGS) entry which is preliminary data.</text>
</comment>
<name>A0A2T0VM41_9GAMM</name>
<dbReference type="Pfam" id="PF00587">
    <property type="entry name" value="tRNA-synt_2b"/>
    <property type="match status" value="1"/>
</dbReference>
<dbReference type="SMART" id="SM00863">
    <property type="entry name" value="tRNA_SAD"/>
    <property type="match status" value="1"/>
</dbReference>
<comment type="subunit">
    <text evidence="13">Homodimer.</text>
</comment>
<feature type="binding site" evidence="13">
    <location>
        <position position="384"/>
    </location>
    <ligand>
        <name>Zn(2+)</name>
        <dbReference type="ChEBI" id="CHEBI:29105"/>
        <note>catalytic</note>
    </ligand>
</feature>
<evidence type="ECO:0000256" key="8">
    <source>
        <dbReference type="ARBA" id="ARBA00022840"/>
    </source>
</evidence>